<dbReference type="CDD" id="cd00041">
    <property type="entry name" value="CUB"/>
    <property type="match status" value="1"/>
</dbReference>
<proteinExistence type="predicted"/>
<dbReference type="GO" id="GO:0005794">
    <property type="term" value="C:Golgi apparatus"/>
    <property type="evidence" value="ECO:0007669"/>
    <property type="project" value="TreeGrafter"/>
</dbReference>
<dbReference type="SUPFAM" id="SSF49854">
    <property type="entry name" value="Spermadhesin, CUB domain"/>
    <property type="match status" value="1"/>
</dbReference>
<keyword evidence="6" id="KW-0732">Signal</keyword>
<evidence type="ECO:0000256" key="1">
    <source>
        <dbReference type="ARBA" id="ARBA00022441"/>
    </source>
</evidence>
<keyword evidence="9" id="KW-1185">Reference proteome</keyword>
<evidence type="ECO:0000313" key="8">
    <source>
        <dbReference type="EMBL" id="TPX77118.1"/>
    </source>
</evidence>
<organism evidence="8 9">
    <name type="scientific">Chytriomyces confervae</name>
    <dbReference type="NCBI Taxonomy" id="246404"/>
    <lineage>
        <taxon>Eukaryota</taxon>
        <taxon>Fungi</taxon>
        <taxon>Fungi incertae sedis</taxon>
        <taxon>Chytridiomycota</taxon>
        <taxon>Chytridiomycota incertae sedis</taxon>
        <taxon>Chytridiomycetes</taxon>
        <taxon>Chytridiales</taxon>
        <taxon>Chytriomycetaceae</taxon>
        <taxon>Chytriomyces</taxon>
    </lineage>
</organism>
<dbReference type="InterPro" id="IPR011043">
    <property type="entry name" value="Gal_Oxase/kelch_b-propeller"/>
</dbReference>
<dbReference type="OrthoDB" id="10251809at2759"/>
<name>A0A507FNS3_9FUNG</name>
<accession>A0A507FNS3</accession>
<dbReference type="InterPro" id="IPR015915">
    <property type="entry name" value="Kelch-typ_b-propeller"/>
</dbReference>
<dbReference type="InterPro" id="IPR056737">
    <property type="entry name" value="Beta-prop_ATRN-MKLN-like"/>
</dbReference>
<keyword evidence="2" id="KW-0677">Repeat</keyword>
<evidence type="ECO:0000259" key="7">
    <source>
        <dbReference type="PROSITE" id="PS01180"/>
    </source>
</evidence>
<evidence type="ECO:0000256" key="5">
    <source>
        <dbReference type="SAM" id="Phobius"/>
    </source>
</evidence>
<dbReference type="STRING" id="246404.A0A507FNS3"/>
<dbReference type="InterPro" id="IPR051568">
    <property type="entry name" value="LZTR1/Attractin"/>
</dbReference>
<evidence type="ECO:0000313" key="9">
    <source>
        <dbReference type="Proteomes" id="UP000320333"/>
    </source>
</evidence>
<dbReference type="Gene3D" id="2.60.120.290">
    <property type="entry name" value="Spermadhesin, CUB domain"/>
    <property type="match status" value="1"/>
</dbReference>
<comment type="caution">
    <text evidence="8">The sequence shown here is derived from an EMBL/GenBank/DDBJ whole genome shotgun (WGS) entry which is preliminary data.</text>
</comment>
<dbReference type="InterPro" id="IPR035914">
    <property type="entry name" value="Sperma_CUB_dom_sf"/>
</dbReference>
<keyword evidence="5" id="KW-1133">Transmembrane helix</keyword>
<sequence length="952" mass="103852">MIAKLVFALLLLSPLKSHQSSLIRTSPEHVDALQWFPPQQTGLCRGTYYVPSALLNGVIVANSNDDGRESTSSMRYENNLSCRWILEGPPGYVALLDFSYLDTECGWDYVFVYDGPTENAPLLGQLCGNRSSAYGYDDLIVSSSNYLMVEFMSDSAVTRRGFLGVYNFRKMTSAEMTAIAHRPEAASRGTVFATSSIQAYSVKSVMIITAGRSVSTYSNMLNDMLIYSFSNSSWLSLTPSARTVSPAQRFGHTTFMMNGLLYLYGGATTARDANTLWNYNIDTRLWRQQQTSGSNPPMLEGAAYVFTQDSLTAKLYVYGGFVPERNSRLSRRLFVLDLLTLTWKQLANSPYPAFGHTGVYHKSTNSLYFAGGYKIDETPESKQPILQYQIDANVWYIGPLQELATVKTYGSAFLVPNSDTLMLWGGYSISAETVTDASNPCFSQQFQVYDLACQTWNYIDVPDSQFLRRKGHSTIVRNNSIFIFGGMNGYLLNDVVELAIPATSLPSKDRDYCRSQYWCSGSYYWCQDCTARSFCSWCENTCVYNVSSYLIPTINATIDGGETSLSMCSADQSIWLSSFSSTCPVVNEVYVNQTVTRVVLSEGKYVDFKSEIDLPTYDVKFIAKVISPSNASISINIMSIRASGMYSNMSNAPFVSMNANDSLRYSGPYVVRISNPIPLHQKYAISFNFTVIATSAVSNRLDVDSTNNGGTFGTFGGGGSGGGGGGSGGGGSGGSGGGGGGGSGPPNILTSFDTDGFLTTFGLCLLAVSIIVYMVQRSRELSRIRRQLALNADRPLPRTPPPFYKVTMSIPDATLKQLQKIGFERRPSGVSDVSCGSTHSAAPLGKGGFIAKRWGGRTERILSSARLNPEELARANIPVPLSIEPVIHLPPNGEGAKAVSINRIILNPGAAALIARGHVPAVCIGSTLREFVPSTRHAKSPVKSSWLTQRKK</sequence>
<keyword evidence="5" id="KW-0472">Membrane</keyword>
<feature type="domain" description="CUB" evidence="7">
    <location>
        <begin position="44"/>
        <end position="169"/>
    </location>
</feature>
<dbReference type="Gene3D" id="2.120.10.80">
    <property type="entry name" value="Kelch-type beta propeller"/>
    <property type="match status" value="1"/>
</dbReference>
<feature type="region of interest" description="Disordered" evidence="4">
    <location>
        <begin position="718"/>
        <end position="746"/>
    </location>
</feature>
<keyword evidence="1" id="KW-0880">Kelch repeat</keyword>
<keyword evidence="3" id="KW-1015">Disulfide bond</keyword>
<dbReference type="Pfam" id="PF00431">
    <property type="entry name" value="CUB"/>
    <property type="match status" value="1"/>
</dbReference>
<dbReference type="SMART" id="SM00042">
    <property type="entry name" value="CUB"/>
    <property type="match status" value="1"/>
</dbReference>
<dbReference type="SUPFAM" id="SSF50965">
    <property type="entry name" value="Galactose oxidase, central domain"/>
    <property type="match status" value="2"/>
</dbReference>
<dbReference type="EMBL" id="QEAP01000028">
    <property type="protein sequence ID" value="TPX77118.1"/>
    <property type="molecule type" value="Genomic_DNA"/>
</dbReference>
<dbReference type="Pfam" id="PF24981">
    <property type="entry name" value="Beta-prop_ATRN-LZTR1"/>
    <property type="match status" value="1"/>
</dbReference>
<evidence type="ECO:0000256" key="3">
    <source>
        <dbReference type="ARBA" id="ARBA00023157"/>
    </source>
</evidence>
<feature type="transmembrane region" description="Helical" evidence="5">
    <location>
        <begin position="756"/>
        <end position="775"/>
    </location>
</feature>
<reference evidence="8 9" key="1">
    <citation type="journal article" date="2019" name="Sci. Rep.">
        <title>Comparative genomics of chytrid fungi reveal insights into the obligate biotrophic and pathogenic lifestyle of Synchytrium endobioticum.</title>
        <authorList>
            <person name="van de Vossenberg B.T.L.H."/>
            <person name="Warris S."/>
            <person name="Nguyen H.D.T."/>
            <person name="van Gent-Pelzer M.P.E."/>
            <person name="Joly D.L."/>
            <person name="van de Geest H.C."/>
            <person name="Bonants P.J.M."/>
            <person name="Smith D.S."/>
            <person name="Levesque C.A."/>
            <person name="van der Lee T.A.J."/>
        </authorList>
    </citation>
    <scope>NUCLEOTIDE SEQUENCE [LARGE SCALE GENOMIC DNA]</scope>
    <source>
        <strain evidence="8 9">CBS 675.73</strain>
    </source>
</reference>
<feature type="chain" id="PRO_5021400910" description="CUB domain-containing protein" evidence="6">
    <location>
        <begin position="18"/>
        <end position="952"/>
    </location>
</feature>
<evidence type="ECO:0000256" key="4">
    <source>
        <dbReference type="SAM" id="MobiDB-lite"/>
    </source>
</evidence>
<dbReference type="PROSITE" id="PS01180">
    <property type="entry name" value="CUB"/>
    <property type="match status" value="1"/>
</dbReference>
<dbReference type="InterPro" id="IPR000859">
    <property type="entry name" value="CUB_dom"/>
</dbReference>
<protein>
    <recommendedName>
        <fullName evidence="7">CUB domain-containing protein</fullName>
    </recommendedName>
</protein>
<keyword evidence="5" id="KW-0812">Transmembrane</keyword>
<feature type="compositionally biased region" description="Gly residues" evidence="4">
    <location>
        <begin position="718"/>
        <end position="744"/>
    </location>
</feature>
<feature type="signal peptide" evidence="6">
    <location>
        <begin position="1"/>
        <end position="17"/>
    </location>
</feature>
<dbReference type="PANTHER" id="PTHR46376">
    <property type="entry name" value="LEUCINE-ZIPPER-LIKE TRANSCRIPTIONAL REGULATOR 1"/>
    <property type="match status" value="1"/>
</dbReference>
<dbReference type="PANTHER" id="PTHR46376:SF2">
    <property type="entry name" value="DISTRACTED, ISOFORM B"/>
    <property type="match status" value="1"/>
</dbReference>
<evidence type="ECO:0000256" key="2">
    <source>
        <dbReference type="ARBA" id="ARBA00022737"/>
    </source>
</evidence>
<dbReference type="Proteomes" id="UP000320333">
    <property type="component" value="Unassembled WGS sequence"/>
</dbReference>
<dbReference type="AlphaFoldDB" id="A0A507FNS3"/>
<gene>
    <name evidence="8" type="ORF">CcCBS67573_g01619</name>
</gene>
<evidence type="ECO:0000256" key="6">
    <source>
        <dbReference type="SAM" id="SignalP"/>
    </source>
</evidence>